<comment type="caution">
    <text evidence="6">The sequence shown here is derived from an EMBL/GenBank/DDBJ whole genome shotgun (WGS) entry which is preliminary data.</text>
</comment>
<evidence type="ECO:0000256" key="5">
    <source>
        <dbReference type="RuleBase" id="RU369068"/>
    </source>
</evidence>
<feature type="repeat" description="WD" evidence="4">
    <location>
        <begin position="248"/>
        <end position="289"/>
    </location>
</feature>
<gene>
    <name evidence="6" type="ORF">HID58_036179</name>
</gene>
<dbReference type="SUPFAM" id="SSF50978">
    <property type="entry name" value="WD40 repeat-like"/>
    <property type="match status" value="1"/>
</dbReference>
<feature type="repeat" description="WD" evidence="4">
    <location>
        <begin position="85"/>
        <end position="126"/>
    </location>
</feature>
<dbReference type="PROSITE" id="PS50082">
    <property type="entry name" value="WD_REPEATS_2"/>
    <property type="match status" value="5"/>
</dbReference>
<evidence type="ECO:0000313" key="6">
    <source>
        <dbReference type="EMBL" id="KAH0912858.1"/>
    </source>
</evidence>
<dbReference type="InterPro" id="IPR020472">
    <property type="entry name" value="WD40_PAC1"/>
</dbReference>
<evidence type="ECO:0000313" key="7">
    <source>
        <dbReference type="Proteomes" id="UP000824890"/>
    </source>
</evidence>
<comment type="subcellular location">
    <subcellularLocation>
        <location evidence="5">Endosome</location>
    </subcellularLocation>
</comment>
<dbReference type="Pfam" id="PF00400">
    <property type="entry name" value="WD40"/>
    <property type="match status" value="5"/>
</dbReference>
<feature type="repeat" description="WD" evidence="4">
    <location>
        <begin position="140"/>
        <end position="181"/>
    </location>
</feature>
<dbReference type="PANTHER" id="PTHR19842">
    <property type="entry name" value="G BETA-LIKE PROTEIN GBL"/>
    <property type="match status" value="1"/>
</dbReference>
<evidence type="ECO:0000256" key="2">
    <source>
        <dbReference type="ARBA" id="ARBA00022574"/>
    </source>
</evidence>
<keyword evidence="5" id="KW-0967">Endosome</keyword>
<keyword evidence="7" id="KW-1185">Reference proteome</keyword>
<organism evidence="6 7">
    <name type="scientific">Brassica napus</name>
    <name type="common">Rape</name>
    <dbReference type="NCBI Taxonomy" id="3708"/>
    <lineage>
        <taxon>Eukaryota</taxon>
        <taxon>Viridiplantae</taxon>
        <taxon>Streptophyta</taxon>
        <taxon>Embryophyta</taxon>
        <taxon>Tracheophyta</taxon>
        <taxon>Spermatophyta</taxon>
        <taxon>Magnoliopsida</taxon>
        <taxon>eudicotyledons</taxon>
        <taxon>Gunneridae</taxon>
        <taxon>Pentapetalae</taxon>
        <taxon>rosids</taxon>
        <taxon>malvids</taxon>
        <taxon>Brassicales</taxon>
        <taxon>Brassicaceae</taxon>
        <taxon>Brassiceae</taxon>
        <taxon>Brassica</taxon>
    </lineage>
</organism>
<dbReference type="Gene3D" id="2.130.10.10">
    <property type="entry name" value="YVTN repeat-like/Quinoprotein amine dehydrogenase"/>
    <property type="match status" value="1"/>
</dbReference>
<dbReference type="InterPro" id="IPR036322">
    <property type="entry name" value="WD40_repeat_dom_sf"/>
</dbReference>
<dbReference type="EMBL" id="JAGKQM010000009">
    <property type="protein sequence ID" value="KAH0912858.1"/>
    <property type="molecule type" value="Genomic_DNA"/>
</dbReference>
<dbReference type="PROSITE" id="PS50294">
    <property type="entry name" value="WD_REPEATS_REGION"/>
    <property type="match status" value="3"/>
</dbReference>
<dbReference type="PANTHER" id="PTHR19842:SF3">
    <property type="entry name" value="TARGET OF RAPAMYCIN COMPLEX SUBUNIT LST8"/>
    <property type="match status" value="1"/>
</dbReference>
<protein>
    <recommendedName>
        <fullName evidence="5">Target of rapamycin complex subunit LST8</fullName>
        <shortName evidence="5">TORC subunit LST8</shortName>
    </recommendedName>
    <alternativeName>
        <fullName evidence="5">Lethal with SEC13 protein 8 homolog</fullName>
    </alternativeName>
</protein>
<name>A0ABQ8C790_BRANA</name>
<dbReference type="PROSITE" id="PS00678">
    <property type="entry name" value="WD_REPEATS_1"/>
    <property type="match status" value="4"/>
</dbReference>
<keyword evidence="3 5" id="KW-0677">Repeat</keyword>
<dbReference type="CDD" id="cd00200">
    <property type="entry name" value="WD40"/>
    <property type="match status" value="1"/>
</dbReference>
<proteinExistence type="inferred from homology"/>
<dbReference type="InterPro" id="IPR037588">
    <property type="entry name" value="MLST8"/>
</dbReference>
<evidence type="ECO:0000256" key="1">
    <source>
        <dbReference type="ARBA" id="ARBA00009890"/>
    </source>
</evidence>
<evidence type="ECO:0000256" key="3">
    <source>
        <dbReference type="ARBA" id="ARBA00022737"/>
    </source>
</evidence>
<dbReference type="PRINTS" id="PR00320">
    <property type="entry name" value="GPROTEINBRPT"/>
</dbReference>
<dbReference type="InterPro" id="IPR019775">
    <property type="entry name" value="WD40_repeat_CS"/>
</dbReference>
<feature type="repeat" description="WD" evidence="4">
    <location>
        <begin position="222"/>
        <end position="241"/>
    </location>
</feature>
<comment type="similarity">
    <text evidence="1 5">Belongs to the WD repeat LST8 family.</text>
</comment>
<comment type="subunit">
    <text evidence="5">The target of rapamycin complex 1 (TORC1) is composed of at least RAPTOR, LST8 and TOR.</text>
</comment>
<dbReference type="InterPro" id="IPR015943">
    <property type="entry name" value="WD40/YVTN_repeat-like_dom_sf"/>
</dbReference>
<comment type="function">
    <text evidence="5">Component of TORC1 complex, which is an essential cell growth regulator that controls plant development. Acts by activating transcription, protein synthesis and ribosome biogenesis, and inhibiting mRNA degradation and autophagy.</text>
</comment>
<keyword evidence="2 4" id="KW-0853">WD repeat</keyword>
<sequence>MSQPSVIIATASYDYTIRFWEAQSASCYRAINCPAVPQRELDEGRNPQHVNKLEISPDKRYLAAACNPYIRLFDINSHHGHVRTFVGHTSNVMAVGFHADGNSMYSGSEDGTVRIWDLRYNSAEINAKVYERNCLKAYHLDGSVTPINTVVLHPNQIELISGDQDGIIRVWDTRMNSCTIELVPEPDTAIRSLSVMRDGTMLAAANDGGTCFIWNILRESQSQYLATASSDKTVKIWNVDSFTLDKVLTGHQRWVWDCAFSVDAKFILTASSDMTARLWSMEEGNELRVYRGHNKAIVCCALNDV</sequence>
<accession>A0ABQ8C790</accession>
<reference evidence="6 7" key="1">
    <citation type="submission" date="2021-05" db="EMBL/GenBank/DDBJ databases">
        <title>Genome Assembly of Synthetic Allotetraploid Brassica napus Reveals Homoeologous Exchanges between Subgenomes.</title>
        <authorList>
            <person name="Davis J.T."/>
        </authorList>
    </citation>
    <scope>NUCLEOTIDE SEQUENCE [LARGE SCALE GENOMIC DNA]</scope>
    <source>
        <strain evidence="7">cv. Da-Ae</strain>
        <tissue evidence="6">Seedling</tissue>
    </source>
</reference>
<evidence type="ECO:0000256" key="4">
    <source>
        <dbReference type="PROSITE-ProRule" id="PRU00221"/>
    </source>
</evidence>
<dbReference type="Proteomes" id="UP000824890">
    <property type="component" value="Unassembled WGS sequence"/>
</dbReference>
<feature type="repeat" description="WD" evidence="4">
    <location>
        <begin position="1"/>
        <end position="30"/>
    </location>
</feature>
<dbReference type="SMART" id="SM00320">
    <property type="entry name" value="WD40"/>
    <property type="match status" value="5"/>
</dbReference>
<dbReference type="InterPro" id="IPR001680">
    <property type="entry name" value="WD40_rpt"/>
</dbReference>